<protein>
    <submittedName>
        <fullName evidence="2">DUF1446 domain-containing protein</fullName>
    </submittedName>
</protein>
<dbReference type="EMBL" id="CP063849">
    <property type="protein sequence ID" value="QOY91231.1"/>
    <property type="molecule type" value="Genomic_DNA"/>
</dbReference>
<dbReference type="PANTHER" id="PTHR47708:SF2">
    <property type="entry name" value="SI:CH73-132F6.5"/>
    <property type="match status" value="1"/>
</dbReference>
<dbReference type="AlphaFoldDB" id="A0A7S7NWS1"/>
<dbReference type="Proteomes" id="UP000593892">
    <property type="component" value="Chromosome"/>
</dbReference>
<feature type="domain" description="Acyclic terpene utilisation N-terminal" evidence="1">
    <location>
        <begin position="7"/>
        <end position="453"/>
    </location>
</feature>
<reference evidence="2 3" key="1">
    <citation type="submission" date="2020-10" db="EMBL/GenBank/DDBJ databases">
        <title>Complete genome sequence of Paludibaculum fermentans P105T, a facultatively anaerobic acidobacterium capable of dissimilatory Fe(III) reduction.</title>
        <authorList>
            <person name="Dedysh S.N."/>
            <person name="Beletsky A.V."/>
            <person name="Kulichevskaya I.S."/>
            <person name="Mardanov A.V."/>
            <person name="Ravin N.V."/>
        </authorList>
    </citation>
    <scope>NUCLEOTIDE SEQUENCE [LARGE SCALE GENOMIC DNA]</scope>
    <source>
        <strain evidence="2 3">P105</strain>
    </source>
</reference>
<dbReference type="PANTHER" id="PTHR47708">
    <property type="match status" value="1"/>
</dbReference>
<proteinExistence type="predicted"/>
<sequence length="459" mass="48978">MTGADTIRVANAQGFWGDSLEAPLLQMRQGPIDYLTLDYLAEVTMSILQKQRARDGNAGYARDFVEMIGRGARDIVERGIKVVANAGGVHPIACAEAAALALQRAGVSNGVKIGVVLGDDILPRLDELLDRGVPLCNMDTGEPLAVIRSRVQSANVYLGAAPIAEALGRGAQIVITGRCADAALTLGPAIHEFGWRMDDWARLAAGTVAGHAIECGTQSTGGNCQYDWESIPEFDNIGYPIAEIGREGGVVITKHQGTGGRVNVPGVTEQLLYEIGDPSTYITPDVIADFTSIDLEQDGTDRVRLSGAAGRPATDFSKVSISYTSGFRAIGLLVYGWPDAARKARKAEEILRARLDHLGLTFDAIHAEYIGANACHGDALSGPSHPDTPEVALRVGVRGKDRKAVERFTREIAPLALNGPPVVTYVGGRPKVEEVVAYWPALIPKAEVSWNVVMKEVHA</sequence>
<evidence type="ECO:0000313" key="2">
    <source>
        <dbReference type="EMBL" id="QOY91231.1"/>
    </source>
</evidence>
<organism evidence="2 3">
    <name type="scientific">Paludibaculum fermentans</name>
    <dbReference type="NCBI Taxonomy" id="1473598"/>
    <lineage>
        <taxon>Bacteria</taxon>
        <taxon>Pseudomonadati</taxon>
        <taxon>Acidobacteriota</taxon>
        <taxon>Terriglobia</taxon>
        <taxon>Bryobacterales</taxon>
        <taxon>Bryobacteraceae</taxon>
        <taxon>Paludibaculum</taxon>
    </lineage>
</organism>
<dbReference type="RefSeq" id="WP_194452885.1">
    <property type="nucleotide sequence ID" value="NZ_CP063849.1"/>
</dbReference>
<name>A0A7S7NWS1_PALFE</name>
<evidence type="ECO:0000259" key="1">
    <source>
        <dbReference type="Pfam" id="PF07287"/>
    </source>
</evidence>
<gene>
    <name evidence="2" type="ORF">IRI77_15160</name>
</gene>
<dbReference type="InterPro" id="IPR010839">
    <property type="entry name" value="AtuA_N"/>
</dbReference>
<evidence type="ECO:0000313" key="3">
    <source>
        <dbReference type="Proteomes" id="UP000593892"/>
    </source>
</evidence>
<keyword evidence="3" id="KW-1185">Reference proteome</keyword>
<dbReference type="KEGG" id="pfer:IRI77_15160"/>
<dbReference type="Pfam" id="PF07287">
    <property type="entry name" value="AtuA"/>
    <property type="match status" value="1"/>
</dbReference>
<accession>A0A7S7NWS1</accession>